<dbReference type="InterPro" id="IPR029044">
    <property type="entry name" value="Nucleotide-diphossugar_trans"/>
</dbReference>
<dbReference type="Pfam" id="PF04464">
    <property type="entry name" value="Glyphos_transf"/>
    <property type="match status" value="1"/>
</dbReference>
<dbReference type="PANTHER" id="PTHR22916:SF51">
    <property type="entry name" value="GLYCOSYLTRANSFERASE EPSH-RELATED"/>
    <property type="match status" value="1"/>
</dbReference>
<dbReference type="RefSeq" id="WP_317102194.1">
    <property type="nucleotide sequence ID" value="NZ_CP136584.1"/>
</dbReference>
<evidence type="ECO:0000256" key="1">
    <source>
        <dbReference type="ARBA" id="ARBA00022676"/>
    </source>
</evidence>
<dbReference type="SUPFAM" id="SSF53448">
    <property type="entry name" value="Nucleotide-diphospho-sugar transferases"/>
    <property type="match status" value="1"/>
</dbReference>
<dbReference type="PANTHER" id="PTHR22916">
    <property type="entry name" value="GLYCOSYLTRANSFERASE"/>
    <property type="match status" value="1"/>
</dbReference>
<dbReference type="Gene3D" id="3.40.50.12580">
    <property type="match status" value="1"/>
</dbReference>
<dbReference type="Gene3D" id="3.90.550.10">
    <property type="entry name" value="Spore Coat Polysaccharide Biosynthesis Protein SpsA, Chain A"/>
    <property type="match status" value="1"/>
</dbReference>
<dbReference type="Gene3D" id="1.25.40.10">
    <property type="entry name" value="Tetratricopeptide repeat domain"/>
    <property type="match status" value="2"/>
</dbReference>
<keyword evidence="2" id="KW-0808">Transferase</keyword>
<keyword evidence="1" id="KW-0328">Glycosyltransferase</keyword>
<feature type="domain" description="Glycosyltransferase 2-like" evidence="3">
    <location>
        <begin position="43"/>
        <end position="172"/>
    </location>
</feature>
<evidence type="ECO:0000313" key="4">
    <source>
        <dbReference type="EMBL" id="WOE64965.1"/>
    </source>
</evidence>
<evidence type="ECO:0000256" key="2">
    <source>
        <dbReference type="ARBA" id="ARBA00022679"/>
    </source>
</evidence>
<evidence type="ECO:0000313" key="5">
    <source>
        <dbReference type="Proteomes" id="UP001302667"/>
    </source>
</evidence>
<evidence type="ECO:0000259" key="3">
    <source>
        <dbReference type="Pfam" id="PF00535"/>
    </source>
</evidence>
<dbReference type="InterPro" id="IPR001173">
    <property type="entry name" value="Glyco_trans_2-like"/>
</dbReference>
<protein>
    <submittedName>
        <fullName evidence="4">CDP-glycerol glycerophosphotransferase family protein</fullName>
    </submittedName>
</protein>
<proteinExistence type="predicted"/>
<dbReference type="CDD" id="cd00761">
    <property type="entry name" value="Glyco_tranf_GTA_type"/>
    <property type="match status" value="1"/>
</dbReference>
<dbReference type="InterPro" id="IPR043148">
    <property type="entry name" value="TagF_C"/>
</dbReference>
<reference evidence="4 5" key="1">
    <citation type="submission" date="2023-10" db="EMBL/GenBank/DDBJ databases">
        <title>Genome analysis of psychrotrophic aerobic bacterium Aeromonas allosaccharophila BIM B-1809 isolated from infected fish.</title>
        <authorList>
            <person name="Leanovich S.I."/>
            <person name="Sidarenka A.V."/>
            <person name="Akhremchuk A.E."/>
            <person name="Sikolenko M.A."/>
            <person name="Valentovich L.N."/>
        </authorList>
    </citation>
    <scope>NUCLEOTIDE SEQUENCE [LARGE SCALE GENOMIC DNA]</scope>
    <source>
        <strain evidence="4 5">BIM B-1809</strain>
    </source>
</reference>
<organism evidence="4 5">
    <name type="scientific">Aeromonas allosaccharophila</name>
    <dbReference type="NCBI Taxonomy" id="656"/>
    <lineage>
        <taxon>Bacteria</taxon>
        <taxon>Pseudomonadati</taxon>
        <taxon>Pseudomonadota</taxon>
        <taxon>Gammaproteobacteria</taxon>
        <taxon>Aeromonadales</taxon>
        <taxon>Aeromonadaceae</taxon>
        <taxon>Aeromonas</taxon>
    </lineage>
</organism>
<sequence length="1397" mass="163232">MLKRKFRKLVNNPKLFFSDMAIKHSDKISYLKPKKMEGHYQYTVVSAVYNVGRYLDDYFNSLVKQRLDFKKHITLILVDDGSTDNSAEIIKRWQKKYPNNIQYIYKENGGQASARNLGIKHVTTEWVTFIDPDDFVNKDYFSSIDEYVIKNTSVNMISCKMVVFREDLNCFADTQPLKFCFEKGDTIKESTDLDDLLQLSASSALFRSKIVTSHSIHFNHEIKPNFEDGKFVIDYLKVAKGKVAFIGTPNYYYRSRDDGSSTTNRQWEQPEKYYNVLKFGILAMLKSYKSDNNVVPRYAQRTALYFLSQYFSRFINNENALNFLDKEQRTSFLNLVKEIFIYIDNKEILKFNLLGCWFYHKIGMNSLFKDGNGFGFQIAYVKNIDIFKNEIQIEYYSHEPLLEIFKLNGMEIIPENTKTIYHDFIGNRFCQRQIWIQYQNENQELNVDLGLKVDISIFGVSHKNNMLVKDMITAFLSHSSSQRQESSNTWIFMDSDTRADDNAEHLYNYVRQHKPHVNAYFSLRRTSKDWRRLQDAGFNLIDFDSPQFKSIYSKASVLLSSHIDRCFTEYNGKNSLINKKFIFLQHGVTKDDLSPWLNNTSRIDGVITATIDETKSFNDKASPYVIDTRGIINSGFPRHDRLINMSQMMRKMILIMPTWRKNLVGKTTANSAVREYNNAFTSSEYFTKWQEVLESDKLYDLSSRFGCEVVFMPHPNLIQYLREFNVPNYISTVDCRTVPMQEYISSCSLFITDYSSVAFDVAYLNKLSLYYQFDEDEVFSGMHTYTKGYFDYRENGFGPVVSSDDELFNKLELLLSQDENVSSKYFSRIDCTFSKRDGNCCERAYESICQLLQKDSKSPIDKIDILHESIIFSEKNSRWDIAEKKWEDIITYSPDMTMIAKAGIIRAKRNQGNIKEAKIYVENHRNDENFNNNTDVSLEVVRLAIANHEWDYAATYWEEHGVTNTDDFLKYIRALSELEWHTELNRTIKKYDHLISDDVHRDITNAWLYASMIEWEKVISTLSPKVNTYSLKTLKHYKPQLLLARAYREIGLWSNANRELSNYEKHTKNDLQCREEIALLAHAQGNWDKAIVQIKKAYTSYEDIPDSMAIILINSLHKQAEMIANSHTQSSSEQIKLVRIRSLREQGRIGQAQALFEELFINKPRSEWSNKVHNEAARLAMATHYWQDAITHWEQCTSHDSTSGMARLRCLSELGRHKAIKRTLLDASWVKKLKKSEMKFAHALYDIALGNWSAASEKLVKAIPEYEKSTFLIHKPELWLARCYREQGLFSEANKQLSNYERHTHNDPQCREQIALLAWSRNDTAKVINQLNKAYPDSYNMPKDLALIMFLALQKERKFDKASLFIKSLPDNTEEYVKLQTEKILKKADNLIETFAA</sequence>
<keyword evidence="5" id="KW-1185">Reference proteome</keyword>
<dbReference type="SUPFAM" id="SSF48452">
    <property type="entry name" value="TPR-like"/>
    <property type="match status" value="1"/>
</dbReference>
<accession>A0ABZ0F6A3</accession>
<name>A0ABZ0F6A3_9GAMM</name>
<dbReference type="Proteomes" id="UP001302667">
    <property type="component" value="Chromosome"/>
</dbReference>
<gene>
    <name evidence="4" type="ORF">RY972_12850</name>
</gene>
<dbReference type="InterPro" id="IPR011990">
    <property type="entry name" value="TPR-like_helical_dom_sf"/>
</dbReference>
<dbReference type="Pfam" id="PF00535">
    <property type="entry name" value="Glycos_transf_2"/>
    <property type="match status" value="1"/>
</dbReference>
<dbReference type="InterPro" id="IPR007554">
    <property type="entry name" value="Glycerophosphate_synth"/>
</dbReference>
<dbReference type="EMBL" id="CP136584">
    <property type="protein sequence ID" value="WOE64965.1"/>
    <property type="molecule type" value="Genomic_DNA"/>
</dbReference>